<dbReference type="Ensembl" id="ENSEEET00000059512.1">
    <property type="protein sequence ID" value="ENSEEEP00000055059.1"/>
    <property type="gene ID" value="ENSEEEG00000027612.1"/>
</dbReference>
<reference evidence="1" key="2">
    <citation type="submission" date="2025-08" db="UniProtKB">
        <authorList>
            <consortium name="Ensembl"/>
        </authorList>
    </citation>
    <scope>IDENTIFICATION</scope>
</reference>
<dbReference type="GO" id="GO:0045892">
    <property type="term" value="P:negative regulation of DNA-templated transcription"/>
    <property type="evidence" value="ECO:0007669"/>
    <property type="project" value="TreeGrafter"/>
</dbReference>
<keyword evidence="2" id="KW-1185">Reference proteome</keyword>
<sequence>VKDETKKDKAKFRDETNVNTEMFCMELHGYVRPLLELLNGLKTGRYDRGLSTFQQSIAMDRLQRIVGILQKPPMGEKYMHTLLQVEIMLKIWFPQVAPCAPTSLSQNSTSSPPPHQHQLPVKVKLFFVTYINSCYWIPVLHSSLQYNLCV</sequence>
<evidence type="ECO:0008006" key="3">
    <source>
        <dbReference type="Google" id="ProtNLM"/>
    </source>
</evidence>
<name>A0AAY5EES6_ELEEL</name>
<dbReference type="PANTHER" id="PTHR35441:SF1">
    <property type="entry name" value="CIRCADIAN-ASSOCIATED TRANSCRIPTIONAL REPRESSOR"/>
    <property type="match status" value="1"/>
</dbReference>
<reference evidence="1 2" key="1">
    <citation type="submission" date="2020-05" db="EMBL/GenBank/DDBJ databases">
        <title>Electrophorus electricus (electric eel) genome, fEleEle1, primary haplotype.</title>
        <authorList>
            <person name="Myers G."/>
            <person name="Meyer A."/>
            <person name="Fedrigo O."/>
            <person name="Formenti G."/>
            <person name="Rhie A."/>
            <person name="Tracey A."/>
            <person name="Sims Y."/>
            <person name="Jarvis E.D."/>
        </authorList>
    </citation>
    <scope>NUCLEOTIDE SEQUENCE [LARGE SCALE GENOMIC DNA]</scope>
</reference>
<evidence type="ECO:0000313" key="2">
    <source>
        <dbReference type="Proteomes" id="UP000314983"/>
    </source>
</evidence>
<dbReference type="GeneTree" id="ENSGT00940000164936"/>
<dbReference type="GO" id="GO:0000978">
    <property type="term" value="F:RNA polymerase II cis-regulatory region sequence-specific DNA binding"/>
    <property type="evidence" value="ECO:0007669"/>
    <property type="project" value="TreeGrafter"/>
</dbReference>
<protein>
    <recommendedName>
        <fullName evidence="3">Circadian associated repressor of transcription a</fullName>
    </recommendedName>
</protein>
<proteinExistence type="predicted"/>
<dbReference type="Proteomes" id="UP000314983">
    <property type="component" value="Chromosome 8"/>
</dbReference>
<dbReference type="GO" id="GO:0032922">
    <property type="term" value="P:circadian regulation of gene expression"/>
    <property type="evidence" value="ECO:0007669"/>
    <property type="project" value="InterPro"/>
</dbReference>
<dbReference type="PANTHER" id="PTHR35441">
    <property type="entry name" value="CIRCADIAN-ASSOCIATED TRANSCRIPTIONAL REPRESSOR"/>
    <property type="match status" value="1"/>
</dbReference>
<organism evidence="1 2">
    <name type="scientific">Electrophorus electricus</name>
    <name type="common">Electric eel</name>
    <name type="synonym">Gymnotus electricus</name>
    <dbReference type="NCBI Taxonomy" id="8005"/>
    <lineage>
        <taxon>Eukaryota</taxon>
        <taxon>Metazoa</taxon>
        <taxon>Chordata</taxon>
        <taxon>Craniata</taxon>
        <taxon>Vertebrata</taxon>
        <taxon>Euteleostomi</taxon>
        <taxon>Actinopterygii</taxon>
        <taxon>Neopterygii</taxon>
        <taxon>Teleostei</taxon>
        <taxon>Ostariophysi</taxon>
        <taxon>Gymnotiformes</taxon>
        <taxon>Gymnotoidei</taxon>
        <taxon>Gymnotidae</taxon>
        <taxon>Electrophorus</taxon>
    </lineage>
</organism>
<dbReference type="Pfam" id="PF15673">
    <property type="entry name" value="Ciart"/>
    <property type="match status" value="1"/>
</dbReference>
<reference evidence="1" key="3">
    <citation type="submission" date="2025-09" db="UniProtKB">
        <authorList>
            <consortium name="Ensembl"/>
        </authorList>
    </citation>
    <scope>IDENTIFICATION</scope>
</reference>
<dbReference type="AlphaFoldDB" id="A0AAY5EES6"/>
<gene>
    <name evidence="1" type="primary">ciarta</name>
</gene>
<dbReference type="InterPro" id="IPR031373">
    <property type="entry name" value="Ciart"/>
</dbReference>
<evidence type="ECO:0000313" key="1">
    <source>
        <dbReference type="Ensembl" id="ENSEEEP00000055059.1"/>
    </source>
</evidence>
<dbReference type="GO" id="GO:0005634">
    <property type="term" value="C:nucleus"/>
    <property type="evidence" value="ECO:0007669"/>
    <property type="project" value="TreeGrafter"/>
</dbReference>
<accession>A0AAY5EES6</accession>